<dbReference type="RefSeq" id="WP_015877754.1">
    <property type="nucleotide sequence ID" value="NZ_CP021075.1"/>
</dbReference>
<sequence>MKQSIAAACAAVLTLTALPALADAPAIAAAAGEPCAIGYVTGVAGAPQSLREYLASRDQDRFRYLTGNPLQCKVSDEGRTSACVGVTSLRHERVSVYDDSGATTTSVVARIELDQGTFPVIVDVRKQDLSCEK</sequence>
<gene>
    <name evidence="2" type="ORF">I6H06_07705</name>
    <name evidence="3" type="ORF">NFI99_08995</name>
</gene>
<protein>
    <recommendedName>
        <fullName evidence="6">Lipoprotein</fullName>
    </recommendedName>
</protein>
<proteinExistence type="predicted"/>
<accession>A0AAP9XV17</accession>
<evidence type="ECO:0000256" key="1">
    <source>
        <dbReference type="SAM" id="SignalP"/>
    </source>
</evidence>
<evidence type="ECO:0008006" key="6">
    <source>
        <dbReference type="Google" id="ProtNLM"/>
    </source>
</evidence>
<dbReference type="EMBL" id="CP065600">
    <property type="protein sequence ID" value="QPQ89517.1"/>
    <property type="molecule type" value="Genomic_DNA"/>
</dbReference>
<evidence type="ECO:0000313" key="5">
    <source>
        <dbReference type="Proteomes" id="UP001056386"/>
    </source>
</evidence>
<evidence type="ECO:0000313" key="2">
    <source>
        <dbReference type="EMBL" id="QPQ89517.1"/>
    </source>
</evidence>
<feature type="chain" id="PRO_5043030539" description="Lipoprotein" evidence="1">
    <location>
        <begin position="23"/>
        <end position="133"/>
    </location>
</feature>
<organism evidence="2 4">
    <name type="scientific">Burkholderia glumae</name>
    <name type="common">Pseudomonas glumae</name>
    <dbReference type="NCBI Taxonomy" id="337"/>
    <lineage>
        <taxon>Bacteria</taxon>
        <taxon>Pseudomonadati</taxon>
        <taxon>Pseudomonadota</taxon>
        <taxon>Betaproteobacteria</taxon>
        <taxon>Burkholderiales</taxon>
        <taxon>Burkholderiaceae</taxon>
        <taxon>Burkholderia</taxon>
    </lineage>
</organism>
<dbReference type="AlphaFoldDB" id="A0AAP9XV17"/>
<name>A0AAP9XV17_BURGL</name>
<dbReference type="Proteomes" id="UP000594892">
    <property type="component" value="Chromosome 1"/>
</dbReference>
<reference evidence="3" key="2">
    <citation type="submission" date="2022-06" db="EMBL/GenBank/DDBJ databases">
        <title>Draft genome sequence of Burkholderia glumae strain GR20004 isolated from rice panicle showing bacterial panicle blight.</title>
        <authorList>
            <person name="Choi S.Y."/>
            <person name="Lee Y.H."/>
        </authorList>
    </citation>
    <scope>NUCLEOTIDE SEQUENCE</scope>
    <source>
        <strain evidence="3">GR20004</strain>
    </source>
</reference>
<evidence type="ECO:0000313" key="3">
    <source>
        <dbReference type="EMBL" id="USS42348.1"/>
    </source>
</evidence>
<feature type="signal peptide" evidence="1">
    <location>
        <begin position="1"/>
        <end position="22"/>
    </location>
</feature>
<reference evidence="2 4" key="1">
    <citation type="submission" date="2020-12" db="EMBL/GenBank/DDBJ databases">
        <title>FDA dAtabase for Regulatory Grade micrObial Sequences (FDA-ARGOS): Supporting development and validation of Infectious Disease Dx tests.</title>
        <authorList>
            <person name="Minogue T."/>
            <person name="Wolcott M."/>
            <person name="Wasieloski L."/>
            <person name="Aguilar W."/>
            <person name="Moore D."/>
            <person name="Jaissle J."/>
            <person name="Tallon L."/>
            <person name="Sadzewicz L."/>
            <person name="Zhao X."/>
            <person name="Boylan J."/>
            <person name="Ott S."/>
            <person name="Bowen H."/>
            <person name="Vavikolanu K."/>
            <person name="Mehta A."/>
            <person name="Aluvathingal J."/>
            <person name="Nadendla S."/>
            <person name="Yan Y."/>
            <person name="Sichtig H."/>
        </authorList>
    </citation>
    <scope>NUCLEOTIDE SEQUENCE [LARGE SCALE GENOMIC DNA]</scope>
    <source>
        <strain evidence="2 4">FDAARGOS_949</strain>
    </source>
</reference>
<dbReference type="EMBL" id="CP099583">
    <property type="protein sequence ID" value="USS42348.1"/>
    <property type="molecule type" value="Genomic_DNA"/>
</dbReference>
<keyword evidence="5" id="KW-1185">Reference proteome</keyword>
<keyword evidence="1" id="KW-0732">Signal</keyword>
<evidence type="ECO:0000313" key="4">
    <source>
        <dbReference type="Proteomes" id="UP000594892"/>
    </source>
</evidence>
<dbReference type="Proteomes" id="UP001056386">
    <property type="component" value="Chromosome 2"/>
</dbReference>
<dbReference type="GeneID" id="45694233"/>